<dbReference type="InterPro" id="IPR002109">
    <property type="entry name" value="Glutaredoxin"/>
</dbReference>
<keyword evidence="5" id="KW-1185">Reference proteome</keyword>
<accession>A0A0S4JUD4</accession>
<dbReference type="PRINTS" id="PR00160">
    <property type="entry name" value="GLUTAREDOXIN"/>
</dbReference>
<sequence>MSLAGPLIAANKVVVFGWVKCPYCVKVKALLDTLTKEVSYVYVDTAENGEAIHQEIIKATGHETVPAVFINGKLIGGFSDTNALHEQGKLLELLA</sequence>
<evidence type="ECO:0000256" key="2">
    <source>
        <dbReference type="ARBA" id="ARBA00023284"/>
    </source>
</evidence>
<dbReference type="OMA" id="MEHSEIK"/>
<protein>
    <submittedName>
        <fullName evidence="4">Dithiol glutaredoxin 1, putative</fullName>
    </submittedName>
</protein>
<dbReference type="Gene3D" id="3.40.30.10">
    <property type="entry name" value="Glutaredoxin"/>
    <property type="match status" value="1"/>
</dbReference>
<evidence type="ECO:0000256" key="1">
    <source>
        <dbReference type="ARBA" id="ARBA00023157"/>
    </source>
</evidence>
<dbReference type="AlphaFoldDB" id="A0A0S4JUD4"/>
<dbReference type="PANTHER" id="PTHR45694:SF18">
    <property type="entry name" value="GLUTAREDOXIN-1-RELATED"/>
    <property type="match status" value="1"/>
</dbReference>
<dbReference type="Proteomes" id="UP000051952">
    <property type="component" value="Unassembled WGS sequence"/>
</dbReference>
<proteinExistence type="predicted"/>
<dbReference type="InterPro" id="IPR011767">
    <property type="entry name" value="GLR_AS"/>
</dbReference>
<dbReference type="PROSITE" id="PS51354">
    <property type="entry name" value="GLUTAREDOXIN_2"/>
    <property type="match status" value="1"/>
</dbReference>
<dbReference type="CDD" id="cd03419">
    <property type="entry name" value="GRX_GRXh_1_2_like"/>
    <property type="match status" value="1"/>
</dbReference>
<evidence type="ECO:0000259" key="3">
    <source>
        <dbReference type="Pfam" id="PF00462"/>
    </source>
</evidence>
<dbReference type="GO" id="GO:0034599">
    <property type="term" value="P:cellular response to oxidative stress"/>
    <property type="evidence" value="ECO:0007669"/>
    <property type="project" value="TreeGrafter"/>
</dbReference>
<keyword evidence="2" id="KW-0676">Redox-active center</keyword>
<dbReference type="InterPro" id="IPR014025">
    <property type="entry name" value="Glutaredoxin_subgr"/>
</dbReference>
<name>A0A0S4JUD4_BODSA</name>
<dbReference type="PANTHER" id="PTHR45694">
    <property type="entry name" value="GLUTAREDOXIN 2"/>
    <property type="match status" value="1"/>
</dbReference>
<evidence type="ECO:0000313" key="5">
    <source>
        <dbReference type="Proteomes" id="UP000051952"/>
    </source>
</evidence>
<feature type="domain" description="Glutaredoxin" evidence="3">
    <location>
        <begin position="13"/>
        <end position="75"/>
    </location>
</feature>
<dbReference type="EMBL" id="CYKH01002205">
    <property type="protein sequence ID" value="CUG93903.1"/>
    <property type="molecule type" value="Genomic_DNA"/>
</dbReference>
<keyword evidence="1" id="KW-1015">Disulfide bond</keyword>
<gene>
    <name evidence="4" type="ORF">BSAL_45510</name>
</gene>
<dbReference type="PROSITE" id="PS00195">
    <property type="entry name" value="GLUTAREDOXIN_1"/>
    <property type="match status" value="1"/>
</dbReference>
<dbReference type="GO" id="GO:0005737">
    <property type="term" value="C:cytoplasm"/>
    <property type="evidence" value="ECO:0007669"/>
    <property type="project" value="TreeGrafter"/>
</dbReference>
<dbReference type="OrthoDB" id="418495at2759"/>
<dbReference type="InterPro" id="IPR036249">
    <property type="entry name" value="Thioredoxin-like_sf"/>
</dbReference>
<dbReference type="GO" id="GO:0015038">
    <property type="term" value="F:glutathione disulfide oxidoreductase activity"/>
    <property type="evidence" value="ECO:0007669"/>
    <property type="project" value="TreeGrafter"/>
</dbReference>
<organism evidence="4 5">
    <name type="scientific">Bodo saltans</name>
    <name type="common">Flagellated protozoan</name>
    <dbReference type="NCBI Taxonomy" id="75058"/>
    <lineage>
        <taxon>Eukaryota</taxon>
        <taxon>Discoba</taxon>
        <taxon>Euglenozoa</taxon>
        <taxon>Kinetoplastea</taxon>
        <taxon>Metakinetoplastina</taxon>
        <taxon>Eubodonida</taxon>
        <taxon>Bodonidae</taxon>
        <taxon>Bodo</taxon>
    </lineage>
</organism>
<evidence type="ECO:0000313" key="4">
    <source>
        <dbReference type="EMBL" id="CUG93903.1"/>
    </source>
</evidence>
<dbReference type="Pfam" id="PF00462">
    <property type="entry name" value="Glutaredoxin"/>
    <property type="match status" value="1"/>
</dbReference>
<dbReference type="VEuPathDB" id="TriTrypDB:BSAL_45510"/>
<reference evidence="5" key="1">
    <citation type="submission" date="2015-09" db="EMBL/GenBank/DDBJ databases">
        <authorList>
            <consortium name="Pathogen Informatics"/>
        </authorList>
    </citation>
    <scope>NUCLEOTIDE SEQUENCE [LARGE SCALE GENOMIC DNA]</scope>
    <source>
        <strain evidence="5">Lake Konstanz</strain>
    </source>
</reference>
<dbReference type="SUPFAM" id="SSF52833">
    <property type="entry name" value="Thioredoxin-like"/>
    <property type="match status" value="1"/>
</dbReference>